<dbReference type="InterPro" id="IPR000780">
    <property type="entry name" value="CheR_MeTrfase"/>
</dbReference>
<feature type="active site" evidence="1">
    <location>
        <position position="229"/>
    </location>
</feature>
<dbReference type="PROSITE" id="PS50122">
    <property type="entry name" value="CHEB"/>
    <property type="match status" value="1"/>
</dbReference>
<dbReference type="InterPro" id="IPR000673">
    <property type="entry name" value="Sig_transdc_resp-reg_Me-estase"/>
</dbReference>
<evidence type="ECO:0000313" key="4">
    <source>
        <dbReference type="EMBL" id="MQA18508.1"/>
    </source>
</evidence>
<evidence type="ECO:0000259" key="2">
    <source>
        <dbReference type="PROSITE" id="PS50122"/>
    </source>
</evidence>
<feature type="active site" evidence="1">
    <location>
        <position position="137"/>
    </location>
</feature>
<gene>
    <name evidence="4" type="ORF">GEV01_03155</name>
</gene>
<accession>A0A843S7R3</accession>
<keyword evidence="1" id="KW-0378">Hydrolase</keyword>
<keyword evidence="5" id="KW-1185">Reference proteome</keyword>
<dbReference type="GO" id="GO:0008984">
    <property type="term" value="F:protein-glutamate methylesterase activity"/>
    <property type="evidence" value="ECO:0007669"/>
    <property type="project" value="InterPro"/>
</dbReference>
<dbReference type="SUPFAM" id="SSF52738">
    <property type="entry name" value="Methylesterase CheB, C-terminal domain"/>
    <property type="match status" value="1"/>
</dbReference>
<dbReference type="InterPro" id="IPR022642">
    <property type="entry name" value="CheR_C"/>
</dbReference>
<sequence>MSVAAQEQGGKWRIAVLGRELEADRDRLAAALDAPAEQEVELIFYDADQLPRAILDLLAARLERGGLLKIVAYHVLLARSLMRLSLPVRHIAPQPARAAATRCRALALCGSAESLDKILHLAGHLPLADVAVFVLQHVDENQQNLLDQLLKTRTDYLVVMPQQLMPVKPGTIYVAPPGYHMKVAHGLVYLTRDRKVQYSRPSIDLLLESMAYEYGEAALAVLLCGYGCDGVDGCAALRAAGASVLVEDGAECGDARVMPDAVNAAGHADHVLALAPLTSVVAATVAGPEAAPEGKLLNLFLDALAQQYGHDFRHYQRASLQRRIQLLMGQCGHAGFDQFQRALLSDAALFERLEAELPVGVTSFFRHPAQLRQLREDVLPYLASFPLIKLWSAGCSSGEEAYSLAILLEELGLLERSHLFATDMNPYLLDQAKSGLFPAGALALNRSQYQASGGEGSFDDYLAPRRRFLEIVPRLCQKVLFHRHSLTGDGSFNEFQLIVCRNVLIYFDVELQRQVLQRFARSLHVDGFLVLGPQDGLNLVALEQGFVPHPGGNYVYRRAEGHHA</sequence>
<evidence type="ECO:0000256" key="1">
    <source>
        <dbReference type="PROSITE-ProRule" id="PRU00050"/>
    </source>
</evidence>
<dbReference type="Pfam" id="PF01339">
    <property type="entry name" value="CheB_methylest"/>
    <property type="match status" value="1"/>
</dbReference>
<protein>
    <recommendedName>
        <fullName evidence="6">Chemotaxis protein CheR</fullName>
    </recommendedName>
</protein>
<dbReference type="PRINTS" id="PR00996">
    <property type="entry name" value="CHERMTFRASE"/>
</dbReference>
<feature type="domain" description="CheB-type methylesterase" evidence="2">
    <location>
        <begin position="99"/>
        <end position="288"/>
    </location>
</feature>
<evidence type="ECO:0008006" key="6">
    <source>
        <dbReference type="Google" id="ProtNLM"/>
    </source>
</evidence>
<proteinExistence type="predicted"/>
<evidence type="ECO:0000313" key="5">
    <source>
        <dbReference type="Proteomes" id="UP000444318"/>
    </source>
</evidence>
<keyword evidence="1" id="KW-0145">Chemotaxis</keyword>
<dbReference type="PANTHER" id="PTHR24422:SF8">
    <property type="entry name" value="CHEMOTAXIS PROTEIN"/>
    <property type="match status" value="1"/>
</dbReference>
<dbReference type="Pfam" id="PF01739">
    <property type="entry name" value="CheR"/>
    <property type="match status" value="1"/>
</dbReference>
<dbReference type="InterPro" id="IPR029063">
    <property type="entry name" value="SAM-dependent_MTases_sf"/>
</dbReference>
<dbReference type="GO" id="GO:0006935">
    <property type="term" value="P:chemotaxis"/>
    <property type="evidence" value="ECO:0007669"/>
    <property type="project" value="UniProtKB-UniRule"/>
</dbReference>
<dbReference type="GO" id="GO:0008757">
    <property type="term" value="F:S-adenosylmethionine-dependent methyltransferase activity"/>
    <property type="evidence" value="ECO:0007669"/>
    <property type="project" value="InterPro"/>
</dbReference>
<dbReference type="SUPFAM" id="SSF47757">
    <property type="entry name" value="Chemotaxis receptor methyltransferase CheR, N-terminal domain"/>
    <property type="match status" value="1"/>
</dbReference>
<dbReference type="EMBL" id="WHUF01000001">
    <property type="protein sequence ID" value="MQA18508.1"/>
    <property type="molecule type" value="Genomic_DNA"/>
</dbReference>
<dbReference type="Proteomes" id="UP000444318">
    <property type="component" value="Unassembled WGS sequence"/>
</dbReference>
<dbReference type="InterPro" id="IPR022641">
    <property type="entry name" value="CheR_N"/>
</dbReference>
<dbReference type="InterPro" id="IPR035909">
    <property type="entry name" value="CheB_C"/>
</dbReference>
<reference evidence="4 5" key="1">
    <citation type="submission" date="2019-10" db="EMBL/GenBank/DDBJ databases">
        <title>Two novel species isolated from a subtropical stream in China.</title>
        <authorList>
            <person name="Lu H."/>
        </authorList>
    </citation>
    <scope>NUCLEOTIDE SEQUENCE [LARGE SCALE GENOMIC DNA]</scope>
    <source>
        <strain evidence="4 5">FT103W</strain>
    </source>
</reference>
<name>A0A843S7R3_9BURK</name>
<feature type="active site" evidence="1">
    <location>
        <position position="111"/>
    </location>
</feature>
<evidence type="ECO:0000259" key="3">
    <source>
        <dbReference type="PROSITE" id="PS50123"/>
    </source>
</evidence>
<dbReference type="PANTHER" id="PTHR24422">
    <property type="entry name" value="CHEMOTAXIS PROTEIN METHYLTRANSFERASE"/>
    <property type="match status" value="1"/>
</dbReference>
<dbReference type="Pfam" id="PF03705">
    <property type="entry name" value="CheR_N"/>
    <property type="match status" value="1"/>
</dbReference>
<dbReference type="SUPFAM" id="SSF53335">
    <property type="entry name" value="S-adenosyl-L-methionine-dependent methyltransferases"/>
    <property type="match status" value="1"/>
</dbReference>
<dbReference type="AlphaFoldDB" id="A0A843S7R3"/>
<dbReference type="InterPro" id="IPR050903">
    <property type="entry name" value="Bact_Chemotaxis_MeTrfase"/>
</dbReference>
<dbReference type="GO" id="GO:0000156">
    <property type="term" value="F:phosphorelay response regulator activity"/>
    <property type="evidence" value="ECO:0007669"/>
    <property type="project" value="InterPro"/>
</dbReference>
<dbReference type="GO" id="GO:0005737">
    <property type="term" value="C:cytoplasm"/>
    <property type="evidence" value="ECO:0007669"/>
    <property type="project" value="InterPro"/>
</dbReference>
<dbReference type="SMART" id="SM00138">
    <property type="entry name" value="MeTrc"/>
    <property type="match status" value="1"/>
</dbReference>
<organism evidence="4 5">
    <name type="scientific">Rugamonas rivuli</name>
    <dbReference type="NCBI Taxonomy" id="2743358"/>
    <lineage>
        <taxon>Bacteria</taxon>
        <taxon>Pseudomonadati</taxon>
        <taxon>Pseudomonadota</taxon>
        <taxon>Betaproteobacteria</taxon>
        <taxon>Burkholderiales</taxon>
        <taxon>Oxalobacteraceae</taxon>
        <taxon>Telluria group</taxon>
        <taxon>Rugamonas</taxon>
    </lineage>
</organism>
<dbReference type="Gene3D" id="3.40.50.180">
    <property type="entry name" value="Methylesterase CheB, C-terminal domain"/>
    <property type="match status" value="1"/>
</dbReference>
<feature type="domain" description="CheR-type methyltransferase" evidence="3">
    <location>
        <begin position="285"/>
        <end position="561"/>
    </location>
</feature>
<dbReference type="CDD" id="cd16433">
    <property type="entry name" value="CheB"/>
    <property type="match status" value="1"/>
</dbReference>
<comment type="caution">
    <text evidence="4">The sequence shown here is derived from an EMBL/GenBank/DDBJ whole genome shotgun (WGS) entry which is preliminary data.</text>
</comment>
<dbReference type="Gene3D" id="3.40.50.150">
    <property type="entry name" value="Vaccinia Virus protein VP39"/>
    <property type="match status" value="1"/>
</dbReference>
<dbReference type="PROSITE" id="PS50123">
    <property type="entry name" value="CHER"/>
    <property type="match status" value="1"/>
</dbReference>